<dbReference type="RefSeq" id="WP_349425635.1">
    <property type="nucleotide sequence ID" value="NZ_CP151632.1"/>
</dbReference>
<name>A0AAU6SD36_9MICO</name>
<feature type="domain" description="FAD/NAD(P)-binding" evidence="4">
    <location>
        <begin position="173"/>
        <end position="249"/>
    </location>
</feature>
<dbReference type="Gene3D" id="3.50.50.60">
    <property type="entry name" value="FAD/NAD(P)-binding domain"/>
    <property type="match status" value="2"/>
</dbReference>
<dbReference type="PRINTS" id="PR00368">
    <property type="entry name" value="FADPNR"/>
</dbReference>
<dbReference type="SUPFAM" id="SSF51905">
    <property type="entry name" value="FAD/NAD(P)-binding domain"/>
    <property type="match status" value="1"/>
</dbReference>
<dbReference type="InterPro" id="IPR036188">
    <property type="entry name" value="FAD/NAD-bd_sf"/>
</dbReference>
<keyword evidence="1" id="KW-0285">Flavoprotein</keyword>
<dbReference type="GO" id="GO:0004791">
    <property type="term" value="F:thioredoxin-disulfide reductase (NADPH) activity"/>
    <property type="evidence" value="ECO:0007669"/>
    <property type="project" value="UniProtKB-EC"/>
</dbReference>
<organism evidence="5">
    <name type="scientific">Microbacterium sp. LWS13-1.2</name>
    <dbReference type="NCBI Taxonomy" id="3135264"/>
    <lineage>
        <taxon>Bacteria</taxon>
        <taxon>Bacillati</taxon>
        <taxon>Actinomycetota</taxon>
        <taxon>Actinomycetes</taxon>
        <taxon>Micrococcales</taxon>
        <taxon>Microbacteriaceae</taxon>
        <taxon>Microbacterium</taxon>
    </lineage>
</organism>
<dbReference type="InterPro" id="IPR023753">
    <property type="entry name" value="FAD/NAD-binding_dom"/>
</dbReference>
<evidence type="ECO:0000256" key="3">
    <source>
        <dbReference type="ARBA" id="ARBA00048132"/>
    </source>
</evidence>
<sequence>MYDVIVIGGGPAGLQAALTIGRMHRSVLLLDSGEYRNATVEHAHNLLTNDGRSPEELRRIARTELAAYDTVEVRAVEVTAVAGAIGGFEVTTTQGLERAHRLVLATGMRDELPAVPGLAEQWGRRVAQCPFCHGHEFAGQRIGILIEGEHGAMIDRMLRPVVASAFIARPADVRAVTEVDGGLELALVGGGAERVAGVFTAATSAQRAPFAEQLGCGILPSGGVEIDPLGRTTVPGVYAGGDMAHLAAVPGPMVSLAAAIASGQLAGASAVRDAIMA</sequence>
<keyword evidence="2" id="KW-0560">Oxidoreductase</keyword>
<protein>
    <submittedName>
        <fullName evidence="5">NAD(P)/FAD-dependent oxidoreductase</fullName>
    </submittedName>
</protein>
<feature type="domain" description="FAD/NAD(P)-binding" evidence="4">
    <location>
        <begin position="2"/>
        <end position="130"/>
    </location>
</feature>
<evidence type="ECO:0000256" key="2">
    <source>
        <dbReference type="ARBA" id="ARBA00023002"/>
    </source>
</evidence>
<evidence type="ECO:0000256" key="1">
    <source>
        <dbReference type="ARBA" id="ARBA00022630"/>
    </source>
</evidence>
<accession>A0AAU6SD36</accession>
<comment type="catalytic activity">
    <reaction evidence="3">
        <text>[thioredoxin]-dithiol + NADP(+) = [thioredoxin]-disulfide + NADPH + H(+)</text>
        <dbReference type="Rhea" id="RHEA:20345"/>
        <dbReference type="Rhea" id="RHEA-COMP:10698"/>
        <dbReference type="Rhea" id="RHEA-COMP:10700"/>
        <dbReference type="ChEBI" id="CHEBI:15378"/>
        <dbReference type="ChEBI" id="CHEBI:29950"/>
        <dbReference type="ChEBI" id="CHEBI:50058"/>
        <dbReference type="ChEBI" id="CHEBI:57783"/>
        <dbReference type="ChEBI" id="CHEBI:58349"/>
        <dbReference type="EC" id="1.8.1.9"/>
    </reaction>
</comment>
<evidence type="ECO:0000313" key="5">
    <source>
        <dbReference type="EMBL" id="WZO34762.1"/>
    </source>
</evidence>
<evidence type="ECO:0000259" key="4">
    <source>
        <dbReference type="Pfam" id="PF07992"/>
    </source>
</evidence>
<reference evidence="5" key="1">
    <citation type="submission" date="2024-04" db="EMBL/GenBank/DDBJ databases">
        <authorList>
            <person name="Roder T."/>
            <person name="Oberhansli S."/>
            <person name="Kreuzer M."/>
        </authorList>
    </citation>
    <scope>NUCLEOTIDE SEQUENCE</scope>
    <source>
        <strain evidence="5">LWS13-1.2</strain>
    </source>
</reference>
<dbReference type="InterPro" id="IPR050097">
    <property type="entry name" value="Ferredoxin-NADP_redctase_2"/>
</dbReference>
<dbReference type="EMBL" id="CP151632">
    <property type="protein sequence ID" value="WZO34762.1"/>
    <property type="molecule type" value="Genomic_DNA"/>
</dbReference>
<gene>
    <name evidence="5" type="ORF">MRBLWS13_002430</name>
</gene>
<dbReference type="Pfam" id="PF07992">
    <property type="entry name" value="Pyr_redox_2"/>
    <property type="match status" value="2"/>
</dbReference>
<dbReference type="AlphaFoldDB" id="A0AAU6SD36"/>
<dbReference type="PRINTS" id="PR00469">
    <property type="entry name" value="PNDRDTASEII"/>
</dbReference>
<dbReference type="PANTHER" id="PTHR48105">
    <property type="entry name" value="THIOREDOXIN REDUCTASE 1-RELATED-RELATED"/>
    <property type="match status" value="1"/>
</dbReference>
<proteinExistence type="predicted"/>